<evidence type="ECO:0000256" key="1">
    <source>
        <dbReference type="SAM" id="Phobius"/>
    </source>
</evidence>
<name>A0A1F5H3M7_9BACT</name>
<feature type="transmembrane region" description="Helical" evidence="1">
    <location>
        <begin position="21"/>
        <end position="38"/>
    </location>
</feature>
<dbReference type="Proteomes" id="UP000176740">
    <property type="component" value="Unassembled WGS sequence"/>
</dbReference>
<dbReference type="EMBL" id="MFBO01000005">
    <property type="protein sequence ID" value="OGD98772.1"/>
    <property type="molecule type" value="Genomic_DNA"/>
</dbReference>
<dbReference type="SMART" id="SM00460">
    <property type="entry name" value="TGc"/>
    <property type="match status" value="1"/>
</dbReference>
<dbReference type="InterPro" id="IPR038765">
    <property type="entry name" value="Papain-like_cys_pep_sf"/>
</dbReference>
<keyword evidence="1" id="KW-1133">Transmembrane helix</keyword>
<feature type="transmembrane region" description="Helical" evidence="1">
    <location>
        <begin position="611"/>
        <end position="636"/>
    </location>
</feature>
<dbReference type="Pfam" id="PF01841">
    <property type="entry name" value="Transglut_core"/>
    <property type="match status" value="1"/>
</dbReference>
<organism evidence="3 4">
    <name type="scientific">Candidatus Curtissbacteria bacterium RIFCSPLOWO2_01_FULL_38_11b</name>
    <dbReference type="NCBI Taxonomy" id="1797725"/>
    <lineage>
        <taxon>Bacteria</taxon>
        <taxon>Candidatus Curtissiibacteriota</taxon>
    </lineage>
</organism>
<dbReference type="PANTHER" id="PTHR33490">
    <property type="entry name" value="BLR5614 PROTEIN-RELATED"/>
    <property type="match status" value="1"/>
</dbReference>
<dbReference type="SUPFAM" id="SSF54001">
    <property type="entry name" value="Cysteine proteinases"/>
    <property type="match status" value="1"/>
</dbReference>
<dbReference type="AlphaFoldDB" id="A0A1F5H3M7"/>
<dbReference type="PANTHER" id="PTHR33490:SF6">
    <property type="entry name" value="SLL1049 PROTEIN"/>
    <property type="match status" value="1"/>
</dbReference>
<evidence type="ECO:0000259" key="2">
    <source>
        <dbReference type="SMART" id="SM00460"/>
    </source>
</evidence>
<gene>
    <name evidence="3" type="ORF">A3A49_00200</name>
</gene>
<reference evidence="3 4" key="1">
    <citation type="journal article" date="2016" name="Nat. Commun.">
        <title>Thousands of microbial genomes shed light on interconnected biogeochemical processes in an aquifer system.</title>
        <authorList>
            <person name="Anantharaman K."/>
            <person name="Brown C.T."/>
            <person name="Hug L.A."/>
            <person name="Sharon I."/>
            <person name="Castelle C.J."/>
            <person name="Probst A.J."/>
            <person name="Thomas B.C."/>
            <person name="Singh A."/>
            <person name="Wilkins M.J."/>
            <person name="Karaoz U."/>
            <person name="Brodie E.L."/>
            <person name="Williams K.H."/>
            <person name="Hubbard S.S."/>
            <person name="Banfield J.F."/>
        </authorList>
    </citation>
    <scope>NUCLEOTIDE SEQUENCE [LARGE SCALE GENOMIC DNA]</scope>
</reference>
<proteinExistence type="predicted"/>
<dbReference type="STRING" id="1797725.A3A49_00200"/>
<dbReference type="InterPro" id="IPR002931">
    <property type="entry name" value="Transglutaminase-like"/>
</dbReference>
<protein>
    <recommendedName>
        <fullName evidence="2">Transglutaminase-like domain-containing protein</fullName>
    </recommendedName>
</protein>
<keyword evidence="1" id="KW-0472">Membrane</keyword>
<feature type="domain" description="Transglutaminase-like" evidence="2">
    <location>
        <begin position="378"/>
        <end position="451"/>
    </location>
</feature>
<evidence type="ECO:0000313" key="4">
    <source>
        <dbReference type="Proteomes" id="UP000176740"/>
    </source>
</evidence>
<comment type="caution">
    <text evidence="3">The sequence shown here is derived from an EMBL/GenBank/DDBJ whole genome shotgun (WGS) entry which is preliminary data.</text>
</comment>
<keyword evidence="1" id="KW-0812">Transmembrane</keyword>
<evidence type="ECO:0000313" key="3">
    <source>
        <dbReference type="EMBL" id="OGD98772.1"/>
    </source>
</evidence>
<accession>A0A1F5H3M7</accession>
<sequence length="645" mass="73286">MQILAVLDEPRSKRDTIPMRFAARLLLSLVFLFSFFLTTHHSPLITRDVLAEGEFETNYHVIYTVDDKALTTVTQSIELINKTPNFYADKFELKIGSAKVLNVSAFDNTGPLKTDVKFENNLTSIKIEFNQKVIGTGKNLNWTLIYSSEELASKSGQIWEISIPRLAKSANIGKYEAIVTVPRNFGPQAFAIPEPSNKEINPTVQKFTFNKDQLLESGIAMSFGEKQVFSYKLNYYLENNNVTSQIQEITLPPDNNYQKIILEKLEPVPLDVIVDEDGNFKAVYKLAPKQKLDITAEGFVEVFYKPFRNVYKKLSDEEKRIYLQPQRYWETDNGFIKDKANELKNPQKIYDFVSTFLSYNQKKLESSQIERKGAASAANSPNDSVCMEFTDLFIAIARAAQIPAREVTGYAYTQNTRLRPLSLALNEGDILHAWPEYWDDETGWIQIDPTWSSTSGGLDYFSKLDFNHITFSQRGKSSTSPQSAGAYKKQGRESEKSVFVEFAQNLPKATVNPQLSLMSPNKIISGIPTKIQANLKNSGSATIYDQKITLATGFLKSLNNLEYNISTLPPFASRTYDFRLQSTQLMLSASDTLVLSFLDIQTIKPITIEPFYRLLFSPLFLFSISILFFIIIIGLISYKMVFRRK</sequence>
<dbReference type="Gene3D" id="3.10.620.30">
    <property type="match status" value="1"/>
</dbReference>